<keyword evidence="2" id="KW-1185">Reference proteome</keyword>
<sequence length="89" mass="9939">MTPKEYAAITAKKIKETPYSSVELIEEAERVLEKSNINEDSKKQFWIELYSELTDLFGMHLSLGMESQGAGELSKIVAMAKAIITKKAS</sequence>
<name>A0ABY8YCB2_9GAMM</name>
<reference evidence="1 2" key="1">
    <citation type="submission" date="2023-06" db="EMBL/GenBank/DDBJ databases">
        <title>Proteus appendicitidis sp. nov., isolated from the appendiceal pus of an appendicitis patient in Yongzhou, China.</title>
        <authorList>
            <person name="Cai X."/>
        </authorList>
    </citation>
    <scope>NUCLEOTIDE SEQUENCE [LARGE SCALE GENOMIC DNA]</scope>
    <source>
        <strain evidence="1 2">HZ0627</strain>
    </source>
</reference>
<evidence type="ECO:0000313" key="1">
    <source>
        <dbReference type="EMBL" id="WIV90090.1"/>
    </source>
</evidence>
<proteinExistence type="predicted"/>
<gene>
    <name evidence="1" type="ORF">QQS39_08830</name>
</gene>
<organism evidence="1 2">
    <name type="scientific">Proteus appendicitidis</name>
    <dbReference type="NCBI Taxonomy" id="3034648"/>
    <lineage>
        <taxon>Bacteria</taxon>
        <taxon>Pseudomonadati</taxon>
        <taxon>Pseudomonadota</taxon>
        <taxon>Gammaproteobacteria</taxon>
        <taxon>Enterobacterales</taxon>
        <taxon>Morganellaceae</taxon>
        <taxon>Proteus</taxon>
    </lineage>
</organism>
<accession>A0ABY8YCB2</accession>
<protein>
    <submittedName>
        <fullName evidence="1">Uncharacterized protein</fullName>
    </submittedName>
</protein>
<dbReference type="Proteomes" id="UP001226651">
    <property type="component" value="Chromosome"/>
</dbReference>
<dbReference type="EMBL" id="CP127389">
    <property type="protein sequence ID" value="WIV90090.1"/>
    <property type="molecule type" value="Genomic_DNA"/>
</dbReference>
<evidence type="ECO:0000313" key="2">
    <source>
        <dbReference type="Proteomes" id="UP001226651"/>
    </source>
</evidence>
<dbReference type="RefSeq" id="WP_151435069.1">
    <property type="nucleotide sequence ID" value="NZ_CP127389.1"/>
</dbReference>